<name>A0A558D6Q9_9PSEU</name>
<dbReference type="Pfam" id="PF00440">
    <property type="entry name" value="TetR_N"/>
    <property type="match status" value="1"/>
</dbReference>
<gene>
    <name evidence="6" type="ORF">FNH05_08035</name>
</gene>
<dbReference type="PANTHER" id="PTHR30055">
    <property type="entry name" value="HTH-TYPE TRANSCRIPTIONAL REGULATOR RUTR"/>
    <property type="match status" value="1"/>
</dbReference>
<dbReference type="GO" id="GO:0000976">
    <property type="term" value="F:transcription cis-regulatory region binding"/>
    <property type="evidence" value="ECO:0007669"/>
    <property type="project" value="TreeGrafter"/>
</dbReference>
<reference evidence="6 7" key="2">
    <citation type="submission" date="2019-08" db="EMBL/GenBank/DDBJ databases">
        <title>Amycolatopsis acidicola sp. nov., isolated from peat swamp forest soil.</title>
        <authorList>
            <person name="Srisuk N."/>
        </authorList>
    </citation>
    <scope>NUCLEOTIDE SEQUENCE [LARGE SCALE GENOMIC DNA]</scope>
    <source>
        <strain evidence="6 7">TBRC 6029</strain>
    </source>
</reference>
<sequence length="210" mass="21907">MMATMDMRERLIAVAVDLLAAGPDAVQLRKVAADAGTSTMAVYTHFGGLSGLVQAMVRDGFLRLGAALSAVGRSTDPVADLVALGLAYREYALLNPELYRLMFGVTAVRGHRVGLGDPVTHAGDTRFRGDVAAAALAAFDTFVAFVETAAAAGRVSPEPPRALAGQLWSAMHGYVLLEISGFSSPEGLAQVLTPMMTKILAVPDLPAPPT</sequence>
<dbReference type="GO" id="GO:0003700">
    <property type="term" value="F:DNA-binding transcription factor activity"/>
    <property type="evidence" value="ECO:0007669"/>
    <property type="project" value="TreeGrafter"/>
</dbReference>
<feature type="domain" description="HTH-type transcriptional regulator MT1864/Rv1816-like C-terminal" evidence="5">
    <location>
        <begin position="81"/>
        <end position="192"/>
    </location>
</feature>
<evidence type="ECO:0000256" key="3">
    <source>
        <dbReference type="ARBA" id="ARBA00023163"/>
    </source>
</evidence>
<keyword evidence="7" id="KW-1185">Reference proteome</keyword>
<dbReference type="EMBL" id="VJWX01000050">
    <property type="protein sequence ID" value="TVT56693.1"/>
    <property type="molecule type" value="Genomic_DNA"/>
</dbReference>
<dbReference type="InterPro" id="IPR001647">
    <property type="entry name" value="HTH_TetR"/>
</dbReference>
<dbReference type="OrthoDB" id="4709966at2"/>
<keyword evidence="2" id="KW-0238">DNA-binding</keyword>
<evidence type="ECO:0000259" key="5">
    <source>
        <dbReference type="Pfam" id="PF13305"/>
    </source>
</evidence>
<dbReference type="AlphaFoldDB" id="A0A558D6Q9"/>
<evidence type="ECO:0000259" key="4">
    <source>
        <dbReference type="Pfam" id="PF00440"/>
    </source>
</evidence>
<dbReference type="Proteomes" id="UP000320011">
    <property type="component" value="Unassembled WGS sequence"/>
</dbReference>
<evidence type="ECO:0000313" key="7">
    <source>
        <dbReference type="Proteomes" id="UP000320011"/>
    </source>
</evidence>
<evidence type="ECO:0000256" key="2">
    <source>
        <dbReference type="ARBA" id="ARBA00023125"/>
    </source>
</evidence>
<dbReference type="InterPro" id="IPR050109">
    <property type="entry name" value="HTH-type_TetR-like_transc_reg"/>
</dbReference>
<feature type="domain" description="HTH tetR-type" evidence="4">
    <location>
        <begin position="11"/>
        <end position="56"/>
    </location>
</feature>
<dbReference type="Gene3D" id="1.10.357.10">
    <property type="entry name" value="Tetracycline Repressor, domain 2"/>
    <property type="match status" value="1"/>
</dbReference>
<reference evidence="6 7" key="1">
    <citation type="submission" date="2019-07" db="EMBL/GenBank/DDBJ databases">
        <authorList>
            <person name="Duangmal K."/>
            <person name="Teo W.F.A."/>
        </authorList>
    </citation>
    <scope>NUCLEOTIDE SEQUENCE [LARGE SCALE GENOMIC DNA]</scope>
    <source>
        <strain evidence="6 7">TBRC 6029</strain>
    </source>
</reference>
<evidence type="ECO:0000313" key="6">
    <source>
        <dbReference type="EMBL" id="TVT56693.1"/>
    </source>
</evidence>
<organism evidence="6 7">
    <name type="scientific">Amycolatopsis rhizosphaerae</name>
    <dbReference type="NCBI Taxonomy" id="2053003"/>
    <lineage>
        <taxon>Bacteria</taxon>
        <taxon>Bacillati</taxon>
        <taxon>Actinomycetota</taxon>
        <taxon>Actinomycetes</taxon>
        <taxon>Pseudonocardiales</taxon>
        <taxon>Pseudonocardiaceae</taxon>
        <taxon>Amycolatopsis</taxon>
    </lineage>
</organism>
<dbReference type="Pfam" id="PF13305">
    <property type="entry name" value="TetR_C_33"/>
    <property type="match status" value="1"/>
</dbReference>
<dbReference type="SUPFAM" id="SSF46689">
    <property type="entry name" value="Homeodomain-like"/>
    <property type="match status" value="1"/>
</dbReference>
<dbReference type="SUPFAM" id="SSF48498">
    <property type="entry name" value="Tetracyclin repressor-like, C-terminal domain"/>
    <property type="match status" value="1"/>
</dbReference>
<dbReference type="InterPro" id="IPR025996">
    <property type="entry name" value="MT1864/Rv1816-like_C"/>
</dbReference>
<accession>A0A558D6Q9</accession>
<dbReference type="InterPro" id="IPR036271">
    <property type="entry name" value="Tet_transcr_reg_TetR-rel_C_sf"/>
</dbReference>
<dbReference type="PANTHER" id="PTHR30055:SF209">
    <property type="entry name" value="POSSIBLE TRANSCRIPTIONAL REGULATORY PROTEIN (PROBABLY TETR-FAMILY)"/>
    <property type="match status" value="1"/>
</dbReference>
<protein>
    <submittedName>
        <fullName evidence="6">TetR/AcrR family transcriptional regulator</fullName>
    </submittedName>
</protein>
<keyword evidence="3" id="KW-0804">Transcription</keyword>
<evidence type="ECO:0000256" key="1">
    <source>
        <dbReference type="ARBA" id="ARBA00023015"/>
    </source>
</evidence>
<proteinExistence type="predicted"/>
<dbReference type="InterPro" id="IPR009057">
    <property type="entry name" value="Homeodomain-like_sf"/>
</dbReference>
<keyword evidence="1" id="KW-0805">Transcription regulation</keyword>
<comment type="caution">
    <text evidence="6">The sequence shown here is derived from an EMBL/GenBank/DDBJ whole genome shotgun (WGS) entry which is preliminary data.</text>
</comment>